<evidence type="ECO:0000256" key="2">
    <source>
        <dbReference type="ARBA" id="ARBA00004370"/>
    </source>
</evidence>
<dbReference type="GO" id="GO:0005886">
    <property type="term" value="C:plasma membrane"/>
    <property type="evidence" value="ECO:0007669"/>
    <property type="project" value="TreeGrafter"/>
</dbReference>
<dbReference type="InterPro" id="IPR050428">
    <property type="entry name" value="TCS_sensor_his_kinase"/>
</dbReference>
<evidence type="ECO:0000256" key="3">
    <source>
        <dbReference type="ARBA" id="ARBA00012438"/>
    </source>
</evidence>
<feature type="domain" description="HAMP" evidence="13">
    <location>
        <begin position="194"/>
        <end position="245"/>
    </location>
</feature>
<feature type="transmembrane region" description="Helical" evidence="11">
    <location>
        <begin position="12"/>
        <end position="31"/>
    </location>
</feature>
<keyword evidence="15" id="KW-1185">Reference proteome</keyword>
<keyword evidence="9" id="KW-0902">Two-component regulatory system</keyword>
<protein>
    <recommendedName>
        <fullName evidence="3">histidine kinase</fullName>
        <ecNumber evidence="3">2.7.13.3</ecNumber>
    </recommendedName>
</protein>
<dbReference type="Proteomes" id="UP000319980">
    <property type="component" value="Unassembled WGS sequence"/>
</dbReference>
<sequence length="468" mass="51183">MAERVLSLRARLVTTMALLFLAGTVVMYLAARVYGQRAADLSYDRLLSGSALSIAETLSVDDTEVRVDIPYAALDMLSAAPEDRVFYRVFGPGHQTITGYEDLPGAIPARAGGDEPSEVPEPRFFDARYRGEMVRFVLLGRQLAQPGLRGWVWVQVGQTRRAREQLAQELVLGALLPIALLTLLALALVWFGVGRALRPLEAISADLARRQPSDLHALQPRVPDEVGPMVAAMNGFMRRLEGNMSGLRAFIGDAAHQIRTPLAALRAQAQLALDEEDPREMRAGLLNVERNAARLTRLVNQLLSEAMVMHRADVRHFESFDLVDVIKRAMRDAVPMSDDVQVGLISSITRAPMRGDAVLLGEAIKNLIDNAIRHGTPGHSGPDAEVDIVLHQASDKYQLMVSDRGPGIAEEDRQRIFERFERGDTRSSGAGLGMAIVSRVVVSHGGSIELIDREGGGLTVRMILEAAK</sequence>
<evidence type="ECO:0000256" key="5">
    <source>
        <dbReference type="ARBA" id="ARBA00022679"/>
    </source>
</evidence>
<dbReference type="Gene3D" id="3.30.565.10">
    <property type="entry name" value="Histidine kinase-like ATPase, C-terminal domain"/>
    <property type="match status" value="1"/>
</dbReference>
<comment type="catalytic activity">
    <reaction evidence="1">
        <text>ATP + protein L-histidine = ADP + protein N-phospho-L-histidine.</text>
        <dbReference type="EC" id="2.7.13.3"/>
    </reaction>
</comment>
<dbReference type="CDD" id="cd00075">
    <property type="entry name" value="HATPase"/>
    <property type="match status" value="1"/>
</dbReference>
<evidence type="ECO:0000256" key="4">
    <source>
        <dbReference type="ARBA" id="ARBA00022553"/>
    </source>
</evidence>
<dbReference type="SUPFAM" id="SSF55874">
    <property type="entry name" value="ATPase domain of HSP90 chaperone/DNA topoisomerase II/histidine kinase"/>
    <property type="match status" value="1"/>
</dbReference>
<organism evidence="14 15">
    <name type="scientific">Luteimonas marina</name>
    <dbReference type="NCBI Taxonomy" id="488485"/>
    <lineage>
        <taxon>Bacteria</taxon>
        <taxon>Pseudomonadati</taxon>
        <taxon>Pseudomonadota</taxon>
        <taxon>Gammaproteobacteria</taxon>
        <taxon>Lysobacterales</taxon>
        <taxon>Lysobacteraceae</taxon>
        <taxon>Luteimonas</taxon>
    </lineage>
</organism>
<keyword evidence="5" id="KW-0808">Transferase</keyword>
<keyword evidence="10 11" id="KW-0472">Membrane</keyword>
<dbReference type="InterPro" id="IPR003594">
    <property type="entry name" value="HATPase_dom"/>
</dbReference>
<dbReference type="SUPFAM" id="SSF47384">
    <property type="entry name" value="Homodimeric domain of signal transducing histidine kinase"/>
    <property type="match status" value="1"/>
</dbReference>
<dbReference type="EMBL" id="VOHK01000003">
    <property type="protein sequence ID" value="TWT21456.1"/>
    <property type="molecule type" value="Genomic_DNA"/>
</dbReference>
<dbReference type="PROSITE" id="PS50109">
    <property type="entry name" value="HIS_KIN"/>
    <property type="match status" value="1"/>
</dbReference>
<dbReference type="InterPro" id="IPR013727">
    <property type="entry name" value="2CSK_N"/>
</dbReference>
<keyword evidence="4" id="KW-0597">Phosphoprotein</keyword>
<feature type="transmembrane region" description="Helical" evidence="11">
    <location>
        <begin position="170"/>
        <end position="193"/>
    </location>
</feature>
<dbReference type="Pfam" id="PF08521">
    <property type="entry name" value="2CSK_N"/>
    <property type="match status" value="1"/>
</dbReference>
<dbReference type="InterPro" id="IPR036097">
    <property type="entry name" value="HisK_dim/P_sf"/>
</dbReference>
<dbReference type="PANTHER" id="PTHR45436:SF1">
    <property type="entry name" value="SENSOR PROTEIN QSEC"/>
    <property type="match status" value="1"/>
</dbReference>
<evidence type="ECO:0000256" key="9">
    <source>
        <dbReference type="ARBA" id="ARBA00023012"/>
    </source>
</evidence>
<keyword evidence="6 11" id="KW-0812">Transmembrane</keyword>
<dbReference type="PRINTS" id="PR00344">
    <property type="entry name" value="BCTRLSENSOR"/>
</dbReference>
<comment type="caution">
    <text evidence="14">The sequence shown here is derived from an EMBL/GenBank/DDBJ whole genome shotgun (WGS) entry which is preliminary data.</text>
</comment>
<evidence type="ECO:0000256" key="1">
    <source>
        <dbReference type="ARBA" id="ARBA00000085"/>
    </source>
</evidence>
<keyword evidence="8 11" id="KW-1133">Transmembrane helix</keyword>
<dbReference type="SMART" id="SM00388">
    <property type="entry name" value="HisKA"/>
    <property type="match status" value="1"/>
</dbReference>
<evidence type="ECO:0000256" key="6">
    <source>
        <dbReference type="ARBA" id="ARBA00022692"/>
    </source>
</evidence>
<evidence type="ECO:0000256" key="7">
    <source>
        <dbReference type="ARBA" id="ARBA00022777"/>
    </source>
</evidence>
<dbReference type="Pfam" id="PF00512">
    <property type="entry name" value="HisKA"/>
    <property type="match status" value="1"/>
</dbReference>
<reference evidence="14 15" key="1">
    <citation type="journal article" date="2008" name="Int. J. Syst. Evol. Microbiol.">
        <title>Luteimonas marina sp. nov., isolated from seawater.</title>
        <authorList>
            <person name="Baik K.S."/>
            <person name="Park S.C."/>
            <person name="Kim M.S."/>
            <person name="Kim E.M."/>
            <person name="Park C."/>
            <person name="Chun J."/>
            <person name="Seong C.N."/>
        </authorList>
    </citation>
    <scope>NUCLEOTIDE SEQUENCE [LARGE SCALE GENOMIC DNA]</scope>
    <source>
        <strain evidence="14 15">FR1330</strain>
    </source>
</reference>
<dbReference type="OrthoDB" id="9804645at2"/>
<dbReference type="PROSITE" id="PS50885">
    <property type="entry name" value="HAMP"/>
    <property type="match status" value="1"/>
</dbReference>
<feature type="domain" description="Histidine kinase" evidence="12">
    <location>
        <begin position="253"/>
        <end position="468"/>
    </location>
</feature>
<evidence type="ECO:0000259" key="12">
    <source>
        <dbReference type="PROSITE" id="PS50109"/>
    </source>
</evidence>
<keyword evidence="7 14" id="KW-0418">Kinase</keyword>
<evidence type="ECO:0000256" key="8">
    <source>
        <dbReference type="ARBA" id="ARBA00022989"/>
    </source>
</evidence>
<evidence type="ECO:0000256" key="11">
    <source>
        <dbReference type="SAM" id="Phobius"/>
    </source>
</evidence>
<dbReference type="Gene3D" id="1.10.287.130">
    <property type="match status" value="1"/>
</dbReference>
<dbReference type="InterPro" id="IPR005467">
    <property type="entry name" value="His_kinase_dom"/>
</dbReference>
<gene>
    <name evidence="14" type="ORF">FQY83_08940</name>
</gene>
<accession>A0A5C5U6F5</accession>
<comment type="subcellular location">
    <subcellularLocation>
        <location evidence="2">Membrane</location>
    </subcellularLocation>
</comment>
<dbReference type="InterPro" id="IPR003660">
    <property type="entry name" value="HAMP_dom"/>
</dbReference>
<dbReference type="RefSeq" id="WP_146387213.1">
    <property type="nucleotide sequence ID" value="NZ_VOHK01000003.1"/>
</dbReference>
<dbReference type="EC" id="2.7.13.3" evidence="3"/>
<dbReference type="Pfam" id="PF02518">
    <property type="entry name" value="HATPase_c"/>
    <property type="match status" value="1"/>
</dbReference>
<evidence type="ECO:0000313" key="15">
    <source>
        <dbReference type="Proteomes" id="UP000319980"/>
    </source>
</evidence>
<dbReference type="PANTHER" id="PTHR45436">
    <property type="entry name" value="SENSOR HISTIDINE KINASE YKOH"/>
    <property type="match status" value="1"/>
</dbReference>
<evidence type="ECO:0000256" key="10">
    <source>
        <dbReference type="ARBA" id="ARBA00023136"/>
    </source>
</evidence>
<dbReference type="InterPro" id="IPR004358">
    <property type="entry name" value="Sig_transdc_His_kin-like_C"/>
</dbReference>
<evidence type="ECO:0000259" key="13">
    <source>
        <dbReference type="PROSITE" id="PS50885"/>
    </source>
</evidence>
<dbReference type="GO" id="GO:0000155">
    <property type="term" value="F:phosphorelay sensor kinase activity"/>
    <property type="evidence" value="ECO:0007669"/>
    <property type="project" value="InterPro"/>
</dbReference>
<name>A0A5C5U6F5_9GAMM</name>
<dbReference type="InterPro" id="IPR036890">
    <property type="entry name" value="HATPase_C_sf"/>
</dbReference>
<proteinExistence type="predicted"/>
<dbReference type="SMART" id="SM00387">
    <property type="entry name" value="HATPase_c"/>
    <property type="match status" value="1"/>
</dbReference>
<dbReference type="AlphaFoldDB" id="A0A5C5U6F5"/>
<dbReference type="InterPro" id="IPR003661">
    <property type="entry name" value="HisK_dim/P_dom"/>
</dbReference>
<evidence type="ECO:0000313" key="14">
    <source>
        <dbReference type="EMBL" id="TWT21456.1"/>
    </source>
</evidence>
<dbReference type="CDD" id="cd00082">
    <property type="entry name" value="HisKA"/>
    <property type="match status" value="1"/>
</dbReference>